<evidence type="ECO:0000313" key="1">
    <source>
        <dbReference type="EMBL" id="ALP69014.1"/>
    </source>
</evidence>
<dbReference type="AlphaFoldDB" id="A0A140B450"/>
<geneLocation type="plasmid" evidence="1">
    <name>pGA0702E1CS</name>
</geneLocation>
<name>A0A140B450_CLOBO</name>
<protein>
    <submittedName>
        <fullName evidence="1">Conjugal transfer protein TraG</fullName>
    </submittedName>
</protein>
<proteinExistence type="predicted"/>
<sequence>MGKWEYMKINWNLLNSMEQWKKEQVLKFSPLNPDNSERYNLLTNCKTNAEVIELASMLLYKYAFIFNQGGLYGNQEKIFLE</sequence>
<organism evidence="1">
    <name type="scientific">Clostridium botulinum</name>
    <dbReference type="NCBI Taxonomy" id="1491"/>
    <lineage>
        <taxon>Bacteria</taxon>
        <taxon>Bacillati</taxon>
        <taxon>Bacillota</taxon>
        <taxon>Clostridia</taxon>
        <taxon>Eubacteriales</taxon>
        <taxon>Clostridiaceae</taxon>
        <taxon>Clostridium</taxon>
    </lineage>
</organism>
<dbReference type="EMBL" id="KT901798">
    <property type="protein sequence ID" value="ALP69014.1"/>
    <property type="molecule type" value="Genomic_DNA"/>
</dbReference>
<reference evidence="1" key="1">
    <citation type="journal article" date="2016" name="Genome Biol. Evol.">
        <title>Evolution of chromosomal Clostridium botulinum type E neurotoxin gene clusters: evidence provided by their rare plasmid borne counterparts.</title>
        <authorList>
            <person name="Carter A.T."/>
            <person name="Austin J.W."/>
            <person name="Weedmark K.A."/>
            <person name="Peck M.W."/>
        </authorList>
    </citation>
    <scope>NUCLEOTIDE SEQUENCE</scope>
    <source>
        <strain evidence="1">GA0702E1CS</strain>
        <plasmid evidence="1">pGA0702E1CS</plasmid>
    </source>
</reference>
<keyword evidence="1" id="KW-0614">Plasmid</keyword>
<dbReference type="RefSeq" id="WP_172688120.1">
    <property type="nucleotide sequence ID" value="NZ_KT901798.1"/>
</dbReference>
<accession>A0A140B450</accession>